<evidence type="ECO:0000259" key="2">
    <source>
        <dbReference type="Pfam" id="PF03713"/>
    </source>
</evidence>
<dbReference type="EMBL" id="JBHSJD010000002">
    <property type="protein sequence ID" value="MFC5021409.1"/>
    <property type="molecule type" value="Genomic_DNA"/>
</dbReference>
<dbReference type="InterPro" id="IPR005183">
    <property type="entry name" value="DUF305_CopM-like"/>
</dbReference>
<accession>A0ABV9X7L2</accession>
<feature type="signal peptide" evidence="1">
    <location>
        <begin position="1"/>
        <end position="30"/>
    </location>
</feature>
<dbReference type="Gene3D" id="1.20.1260.10">
    <property type="match status" value="1"/>
</dbReference>
<dbReference type="Proteomes" id="UP001595829">
    <property type="component" value="Unassembled WGS sequence"/>
</dbReference>
<dbReference type="PANTHER" id="PTHR36933">
    <property type="entry name" value="SLL0788 PROTEIN"/>
    <property type="match status" value="1"/>
</dbReference>
<keyword evidence="1" id="KW-0732">Signal</keyword>
<organism evidence="3 4">
    <name type="scientific">Streptomyces coeruleoprunus</name>
    <dbReference type="NCBI Taxonomy" id="285563"/>
    <lineage>
        <taxon>Bacteria</taxon>
        <taxon>Bacillati</taxon>
        <taxon>Actinomycetota</taxon>
        <taxon>Actinomycetes</taxon>
        <taxon>Kitasatosporales</taxon>
        <taxon>Streptomycetaceae</taxon>
        <taxon>Streptomyces</taxon>
    </lineage>
</organism>
<name>A0ABV9X7L2_9ACTN</name>
<evidence type="ECO:0000313" key="4">
    <source>
        <dbReference type="Proteomes" id="UP001595829"/>
    </source>
</evidence>
<comment type="caution">
    <text evidence="3">The sequence shown here is derived from an EMBL/GenBank/DDBJ whole genome shotgun (WGS) entry which is preliminary data.</text>
</comment>
<sequence>MTGPHAPTTRRRAALLLASGMAALALTACGDDGGYGGTGTPSPGATTSAAPAAGRHNDADVAFAQDMIVHHRQAVTMSGMAEGRGASPAVQDLARKIEKAQAPEIATMSGWLKAWGEEVPEGTDMEHGHDMDASPMPGMMDEDRMDALRRASGKAFDTMFLTMMIEHHKGAVAMAGTEKKDGVNEQAKQLADRITTTQNAEIAQMEKMLGKGRT</sequence>
<keyword evidence="4" id="KW-1185">Reference proteome</keyword>
<reference evidence="4" key="1">
    <citation type="journal article" date="2019" name="Int. J. Syst. Evol. Microbiol.">
        <title>The Global Catalogue of Microorganisms (GCM) 10K type strain sequencing project: providing services to taxonomists for standard genome sequencing and annotation.</title>
        <authorList>
            <consortium name="The Broad Institute Genomics Platform"/>
            <consortium name="The Broad Institute Genome Sequencing Center for Infectious Disease"/>
            <person name="Wu L."/>
            <person name="Ma J."/>
        </authorList>
    </citation>
    <scope>NUCLEOTIDE SEQUENCE [LARGE SCALE GENOMIC DNA]</scope>
    <source>
        <strain evidence="4">CGMCC 4.1648</strain>
    </source>
</reference>
<feature type="chain" id="PRO_5046556822" evidence="1">
    <location>
        <begin position="31"/>
        <end position="214"/>
    </location>
</feature>
<feature type="domain" description="DUF305" evidence="2">
    <location>
        <begin position="60"/>
        <end position="209"/>
    </location>
</feature>
<proteinExistence type="predicted"/>
<dbReference type="RefSeq" id="WP_345693372.1">
    <property type="nucleotide sequence ID" value="NZ_BAABIT010000001.1"/>
</dbReference>
<evidence type="ECO:0000313" key="3">
    <source>
        <dbReference type="EMBL" id="MFC5021409.1"/>
    </source>
</evidence>
<dbReference type="Pfam" id="PF03713">
    <property type="entry name" value="DUF305"/>
    <property type="match status" value="1"/>
</dbReference>
<evidence type="ECO:0000256" key="1">
    <source>
        <dbReference type="SAM" id="SignalP"/>
    </source>
</evidence>
<gene>
    <name evidence="3" type="ORF">ACFPM3_04475</name>
</gene>
<dbReference type="PANTHER" id="PTHR36933:SF1">
    <property type="entry name" value="SLL0788 PROTEIN"/>
    <property type="match status" value="1"/>
</dbReference>
<dbReference type="InterPro" id="IPR012347">
    <property type="entry name" value="Ferritin-like"/>
</dbReference>
<protein>
    <submittedName>
        <fullName evidence="3">DUF305 domain-containing protein</fullName>
    </submittedName>
</protein>